<keyword evidence="3" id="KW-1185">Reference proteome</keyword>
<feature type="compositionally biased region" description="Pro residues" evidence="1">
    <location>
        <begin position="590"/>
        <end position="599"/>
    </location>
</feature>
<feature type="compositionally biased region" description="Basic residues" evidence="1">
    <location>
        <begin position="376"/>
        <end position="395"/>
    </location>
</feature>
<feature type="compositionally biased region" description="Polar residues" evidence="1">
    <location>
        <begin position="527"/>
        <end position="536"/>
    </location>
</feature>
<feature type="compositionally biased region" description="Basic residues" evidence="1">
    <location>
        <begin position="451"/>
        <end position="463"/>
    </location>
</feature>
<dbReference type="OrthoDB" id="3271227at2759"/>
<comment type="caution">
    <text evidence="2">The sequence shown here is derived from an EMBL/GenBank/DDBJ whole genome shotgun (WGS) entry which is preliminary data.</text>
</comment>
<name>A0A9P7DLZ7_9AGAM</name>
<feature type="region of interest" description="Disordered" evidence="1">
    <location>
        <begin position="372"/>
        <end position="622"/>
    </location>
</feature>
<evidence type="ECO:0000313" key="3">
    <source>
        <dbReference type="Proteomes" id="UP000719766"/>
    </source>
</evidence>
<dbReference type="EMBL" id="JABBWE010000014">
    <property type="protein sequence ID" value="KAG1798110.1"/>
    <property type="molecule type" value="Genomic_DNA"/>
</dbReference>
<dbReference type="Proteomes" id="UP000719766">
    <property type="component" value="Unassembled WGS sequence"/>
</dbReference>
<feature type="compositionally biased region" description="Polar residues" evidence="1">
    <location>
        <begin position="39"/>
        <end position="62"/>
    </location>
</feature>
<organism evidence="2 3">
    <name type="scientific">Suillus plorans</name>
    <dbReference type="NCBI Taxonomy" id="116603"/>
    <lineage>
        <taxon>Eukaryota</taxon>
        <taxon>Fungi</taxon>
        <taxon>Dikarya</taxon>
        <taxon>Basidiomycota</taxon>
        <taxon>Agaricomycotina</taxon>
        <taxon>Agaricomycetes</taxon>
        <taxon>Agaricomycetidae</taxon>
        <taxon>Boletales</taxon>
        <taxon>Suillineae</taxon>
        <taxon>Suillaceae</taxon>
        <taxon>Suillus</taxon>
    </lineage>
</organism>
<proteinExistence type="predicted"/>
<protein>
    <submittedName>
        <fullName evidence="2">Uncharacterized protein</fullName>
    </submittedName>
</protein>
<feature type="compositionally biased region" description="Basic residues" evidence="1">
    <location>
        <begin position="105"/>
        <end position="117"/>
    </location>
</feature>
<dbReference type="GeneID" id="64603048"/>
<gene>
    <name evidence="2" type="ORF">HD556DRAFT_1525698</name>
</gene>
<feature type="compositionally biased region" description="Polar residues" evidence="1">
    <location>
        <begin position="553"/>
        <end position="577"/>
    </location>
</feature>
<feature type="compositionally biased region" description="Acidic residues" evidence="1">
    <location>
        <begin position="422"/>
        <end position="433"/>
    </location>
</feature>
<sequence length="648" mass="70730">MADVADDWIVADSEDEDALRPLQIADQSGLLSGAPFSTGPENIQPSTIQTASFITSQAQTPQRGREPLDTSNVSLFTPPPGYQDSEPPNPSPSLPRGAGTPVPKSKPRPRPMPRKSRTTTTIYDDFIKDDELRSSGSLIDSASVIPASTLAADSIRPPTTPSAVSDLIEEVDPAFSIADRAKTRTRKTQVKKPTYVPVNHDVIELTSDSDLDELSLKPPRKRQKSQDKPVKPKPKPRPKPKPKARTSPLLKVPEQSIVDTQPSNVVVLPAPHEPVLPSQLSSTTSRLPSSIPALPDLSSPPSSPPQITRKRKKVSPLQSEVHGEKMDVDVADTSSSSIIAPPLFSAQLSPVVAEMDNSHTLGDENGDADIIVAANKGKKKDTKLSSRAKGKKKGRKQADRVELDDLAHKSPMDEPAAGNNALEDDDFVEEEETTVISKKKALSKPTSTAKPKPKPKAKGRRKAVLSESENEDGNDDPPRSRSPNPSRHLPEDEDSRDDNPKGSEIIVTPEITKNIPPKSIAPPPKQTPSVTLQSRAFSIKPKSTPMSELIRRVNSQPNSPFSNGPSYSPLVKSSRTMLSRIAPLHTNRRTPPPPLPRPPPPKKSKKQIEMEERIEEELSETVEGWSCMTDEERRNLRRARIDAELGYE</sequence>
<evidence type="ECO:0000256" key="1">
    <source>
        <dbReference type="SAM" id="MobiDB-lite"/>
    </source>
</evidence>
<feature type="compositionally biased region" description="Low complexity" evidence="1">
    <location>
        <begin position="287"/>
        <end position="300"/>
    </location>
</feature>
<feature type="region of interest" description="Disordered" evidence="1">
    <location>
        <begin position="198"/>
        <end position="326"/>
    </location>
</feature>
<feature type="compositionally biased region" description="Basic and acidic residues" evidence="1">
    <location>
        <begin position="396"/>
        <end position="412"/>
    </location>
</feature>
<evidence type="ECO:0000313" key="2">
    <source>
        <dbReference type="EMBL" id="KAG1798110.1"/>
    </source>
</evidence>
<feature type="compositionally biased region" description="Pro residues" evidence="1">
    <location>
        <begin position="77"/>
        <end position="93"/>
    </location>
</feature>
<feature type="compositionally biased region" description="Basic residues" evidence="1">
    <location>
        <begin position="231"/>
        <end position="244"/>
    </location>
</feature>
<dbReference type="RefSeq" id="XP_041162921.1">
    <property type="nucleotide sequence ID" value="XM_041309284.1"/>
</dbReference>
<dbReference type="AlphaFoldDB" id="A0A9P7DLZ7"/>
<reference evidence="2" key="1">
    <citation type="journal article" date="2020" name="New Phytol.">
        <title>Comparative genomics reveals dynamic genome evolution in host specialist ectomycorrhizal fungi.</title>
        <authorList>
            <person name="Lofgren L.A."/>
            <person name="Nguyen N.H."/>
            <person name="Vilgalys R."/>
            <person name="Ruytinx J."/>
            <person name="Liao H.L."/>
            <person name="Branco S."/>
            <person name="Kuo A."/>
            <person name="LaButti K."/>
            <person name="Lipzen A."/>
            <person name="Andreopoulos W."/>
            <person name="Pangilinan J."/>
            <person name="Riley R."/>
            <person name="Hundley H."/>
            <person name="Na H."/>
            <person name="Barry K."/>
            <person name="Grigoriev I.V."/>
            <person name="Stajich J.E."/>
            <person name="Kennedy P.G."/>
        </authorList>
    </citation>
    <scope>NUCLEOTIDE SEQUENCE</scope>
    <source>
        <strain evidence="2">S12</strain>
    </source>
</reference>
<accession>A0A9P7DLZ7</accession>
<feature type="region of interest" description="Disordered" evidence="1">
    <location>
        <begin position="1"/>
        <end position="121"/>
    </location>
</feature>